<name>A0A2S3ZEG3_9MICO</name>
<feature type="transmembrane region" description="Helical" evidence="5">
    <location>
        <begin position="26"/>
        <end position="49"/>
    </location>
</feature>
<evidence type="ECO:0000256" key="5">
    <source>
        <dbReference type="SAM" id="Phobius"/>
    </source>
</evidence>
<dbReference type="Proteomes" id="UP000237340">
    <property type="component" value="Unassembled WGS sequence"/>
</dbReference>
<evidence type="ECO:0000256" key="2">
    <source>
        <dbReference type="ARBA" id="ARBA00022692"/>
    </source>
</evidence>
<gene>
    <name evidence="6" type="ORF">C3B61_10740</name>
</gene>
<evidence type="ECO:0000256" key="3">
    <source>
        <dbReference type="ARBA" id="ARBA00022989"/>
    </source>
</evidence>
<feature type="transmembrane region" description="Helical" evidence="5">
    <location>
        <begin position="98"/>
        <end position="117"/>
    </location>
</feature>
<keyword evidence="3 5" id="KW-1133">Transmembrane helix</keyword>
<evidence type="ECO:0000256" key="1">
    <source>
        <dbReference type="ARBA" id="ARBA00004141"/>
    </source>
</evidence>
<dbReference type="EMBL" id="PPXD01000017">
    <property type="protein sequence ID" value="POH64956.1"/>
    <property type="molecule type" value="Genomic_DNA"/>
</dbReference>
<keyword evidence="7" id="KW-1185">Reference proteome</keyword>
<evidence type="ECO:0000313" key="6">
    <source>
        <dbReference type="EMBL" id="POH64956.1"/>
    </source>
</evidence>
<dbReference type="Pfam" id="PF09685">
    <property type="entry name" value="MamF_MmsF"/>
    <property type="match status" value="1"/>
</dbReference>
<protein>
    <submittedName>
        <fullName evidence="6">DUF4870 domain-containing protein</fullName>
    </submittedName>
</protein>
<feature type="transmembrane region" description="Helical" evidence="5">
    <location>
        <begin position="70"/>
        <end position="92"/>
    </location>
</feature>
<dbReference type="AlphaFoldDB" id="A0A2S3ZEG3"/>
<organism evidence="6 7">
    <name type="scientific">Cryobacterium zongtaii</name>
    <dbReference type="NCBI Taxonomy" id="1259217"/>
    <lineage>
        <taxon>Bacteria</taxon>
        <taxon>Bacillati</taxon>
        <taxon>Actinomycetota</taxon>
        <taxon>Actinomycetes</taxon>
        <taxon>Micrococcales</taxon>
        <taxon>Microbacteriaceae</taxon>
        <taxon>Cryobacterium</taxon>
    </lineage>
</organism>
<sequence>MSYPNGPGQPTGSGTAAALTPEQDKLWASLAHLGGILSFLPALIIWLVFKERGRFTAGEAKEALNFQITLLIGYLAISVLSTVLALLTFGLLAGLGSLTWVLWLIGAIFSVLGFVSARDGRPYRYPFALRLIN</sequence>
<proteinExistence type="predicted"/>
<comment type="caution">
    <text evidence="6">The sequence shown here is derived from an EMBL/GenBank/DDBJ whole genome shotgun (WGS) entry which is preliminary data.</text>
</comment>
<accession>A0A2S3ZEG3</accession>
<keyword evidence="2 5" id="KW-0812">Transmembrane</keyword>
<dbReference type="InterPro" id="IPR019109">
    <property type="entry name" value="MamF_MmsF"/>
</dbReference>
<dbReference type="RefSeq" id="WP_088456103.1">
    <property type="nucleotide sequence ID" value="NZ_PPXD01000017.1"/>
</dbReference>
<evidence type="ECO:0000256" key="4">
    <source>
        <dbReference type="ARBA" id="ARBA00023136"/>
    </source>
</evidence>
<comment type="subcellular location">
    <subcellularLocation>
        <location evidence="1">Membrane</location>
        <topology evidence="1">Multi-pass membrane protein</topology>
    </subcellularLocation>
</comment>
<evidence type="ECO:0000313" key="7">
    <source>
        <dbReference type="Proteomes" id="UP000237340"/>
    </source>
</evidence>
<reference evidence="6 7" key="1">
    <citation type="submission" date="2018-01" db="EMBL/GenBank/DDBJ databases">
        <title>Cryobacterium sp. nov., from glaciers in China.</title>
        <authorList>
            <person name="Liu Q."/>
            <person name="Xin Y.-H."/>
        </authorList>
    </citation>
    <scope>NUCLEOTIDE SEQUENCE [LARGE SCALE GENOMIC DNA]</scope>
    <source>
        <strain evidence="6 7">TMN-42</strain>
    </source>
</reference>
<keyword evidence="4 5" id="KW-0472">Membrane</keyword>